<comment type="caution">
    <text evidence="2">The sequence shown here is derived from an EMBL/GenBank/DDBJ whole genome shotgun (WGS) entry which is preliminary data.</text>
</comment>
<sequence>MQLKQSSSRVRINVHREEAAKHASVSGHHDSPSPTSSSSSPFDEVAIDNRPRFSSTRSSTITTMSLSRLQTLTNEIELIRKENTDLRVANSELVKLTTLVFLGRRSRGKNFLFLSTTGHLSNEKESKLSFEILQLTWTRLTDMM</sequence>
<evidence type="ECO:0000256" key="1">
    <source>
        <dbReference type="SAM" id="MobiDB-lite"/>
    </source>
</evidence>
<feature type="compositionally biased region" description="Basic and acidic residues" evidence="1">
    <location>
        <begin position="14"/>
        <end position="31"/>
    </location>
</feature>
<reference evidence="3" key="1">
    <citation type="journal article" date="2019" name="Gigascience">
        <title>De novo genome assembly of the endangered Acer yangbiense, a plant species with extremely small populations endemic to Yunnan Province, China.</title>
        <authorList>
            <person name="Yang J."/>
            <person name="Wariss H.M."/>
            <person name="Tao L."/>
            <person name="Zhang R."/>
            <person name="Yun Q."/>
            <person name="Hollingsworth P."/>
            <person name="Dao Z."/>
            <person name="Luo G."/>
            <person name="Guo H."/>
            <person name="Ma Y."/>
            <person name="Sun W."/>
        </authorList>
    </citation>
    <scope>NUCLEOTIDE SEQUENCE [LARGE SCALE GENOMIC DNA]</scope>
    <source>
        <strain evidence="3">cv. br00</strain>
    </source>
</reference>
<dbReference type="AlphaFoldDB" id="A0A5N5KWC4"/>
<evidence type="ECO:0000313" key="2">
    <source>
        <dbReference type="EMBL" id="KAB5534759.1"/>
    </source>
</evidence>
<feature type="compositionally biased region" description="Polar residues" evidence="1">
    <location>
        <begin position="1"/>
        <end position="10"/>
    </location>
</feature>
<name>A0A5N5KWC4_9ROSI</name>
<feature type="compositionally biased region" description="Low complexity" evidence="1">
    <location>
        <begin position="32"/>
        <end position="41"/>
    </location>
</feature>
<protein>
    <submittedName>
        <fullName evidence="2">Uncharacterized protein</fullName>
    </submittedName>
</protein>
<evidence type="ECO:0000313" key="3">
    <source>
        <dbReference type="Proteomes" id="UP000326939"/>
    </source>
</evidence>
<organism evidence="2 3">
    <name type="scientific">Salix brachista</name>
    <dbReference type="NCBI Taxonomy" id="2182728"/>
    <lineage>
        <taxon>Eukaryota</taxon>
        <taxon>Viridiplantae</taxon>
        <taxon>Streptophyta</taxon>
        <taxon>Embryophyta</taxon>
        <taxon>Tracheophyta</taxon>
        <taxon>Spermatophyta</taxon>
        <taxon>Magnoliopsida</taxon>
        <taxon>eudicotyledons</taxon>
        <taxon>Gunneridae</taxon>
        <taxon>Pentapetalae</taxon>
        <taxon>rosids</taxon>
        <taxon>fabids</taxon>
        <taxon>Malpighiales</taxon>
        <taxon>Salicaceae</taxon>
        <taxon>Saliceae</taxon>
        <taxon>Salix</taxon>
    </lineage>
</organism>
<feature type="region of interest" description="Disordered" evidence="1">
    <location>
        <begin position="1"/>
        <end position="60"/>
    </location>
</feature>
<proteinExistence type="predicted"/>
<gene>
    <name evidence="2" type="ORF">DKX38_017845</name>
</gene>
<dbReference type="Proteomes" id="UP000326939">
    <property type="component" value="Chromosome 11"/>
</dbReference>
<accession>A0A5N5KWC4</accession>
<keyword evidence="3" id="KW-1185">Reference proteome</keyword>
<dbReference type="EMBL" id="VDCV01000011">
    <property type="protein sequence ID" value="KAB5534759.1"/>
    <property type="molecule type" value="Genomic_DNA"/>
</dbReference>